<proteinExistence type="predicted"/>
<gene>
    <name evidence="1" type="ORF">CEN88_14</name>
</gene>
<dbReference type="AlphaFoldDB" id="A0A554LXA0"/>
<comment type="caution">
    <text evidence="1">The sequence shown here is derived from an EMBL/GenBank/DDBJ whole genome shotgun (WGS) entry which is preliminary data.</text>
</comment>
<protein>
    <submittedName>
        <fullName evidence="1">Uncharacterized protein</fullName>
    </submittedName>
</protein>
<dbReference type="Proteomes" id="UP000318711">
    <property type="component" value="Unassembled WGS sequence"/>
</dbReference>
<reference evidence="1 2" key="1">
    <citation type="submission" date="2017-07" db="EMBL/GenBank/DDBJ databases">
        <title>Mechanisms for carbon and nitrogen cycling indicate functional differentiation within the Candidate Phyla Radiation.</title>
        <authorList>
            <person name="Danczak R.E."/>
            <person name="Johnston M.D."/>
            <person name="Kenah C."/>
            <person name="Slattery M."/>
            <person name="Wrighton K.C."/>
            <person name="Wilkins M.J."/>
        </authorList>
    </citation>
    <scope>NUCLEOTIDE SEQUENCE [LARGE SCALE GENOMIC DNA]</scope>
    <source>
        <strain evidence="1">Licking1014_2</strain>
    </source>
</reference>
<sequence>MIHPFSIYHLTPRAVDLLAKIAGNTTGCRIVSDDELQKLATGRITMMPSLTDINDLIPTGAAYTLLMYAQGFRLKATIDYDDVVRAFSAESHIDFGQDKNIRGININPGYLLGHLLLPAIINHFNRQQENGISVLYYGHQNQEPYSYKEITFSGLKNASGQILELNERVAIHGGSVVARLTEKLYSEILLQHKQSPLIQNLCHQFCESSKPPA</sequence>
<evidence type="ECO:0000313" key="1">
    <source>
        <dbReference type="EMBL" id="TSC97501.1"/>
    </source>
</evidence>
<organism evidence="1 2">
    <name type="scientific">Candidatus Berkelbacteria bacterium Licking1014_2</name>
    <dbReference type="NCBI Taxonomy" id="2017146"/>
    <lineage>
        <taxon>Bacteria</taxon>
        <taxon>Candidatus Berkelbacteria</taxon>
    </lineage>
</organism>
<dbReference type="EMBL" id="VMGL01000001">
    <property type="protein sequence ID" value="TSC97501.1"/>
    <property type="molecule type" value="Genomic_DNA"/>
</dbReference>
<name>A0A554LXA0_9BACT</name>
<evidence type="ECO:0000313" key="2">
    <source>
        <dbReference type="Proteomes" id="UP000318711"/>
    </source>
</evidence>
<accession>A0A554LXA0</accession>